<evidence type="ECO:0000256" key="5">
    <source>
        <dbReference type="ARBA" id="ARBA00022801"/>
    </source>
</evidence>
<proteinExistence type="inferred from homology"/>
<accession>A0AAW3WVL1</accession>
<dbReference type="GO" id="GO:0031640">
    <property type="term" value="P:killing of cells of another organism"/>
    <property type="evidence" value="ECO:0007669"/>
    <property type="project" value="UniProtKB-KW"/>
</dbReference>
<keyword evidence="8" id="KW-0175">Coiled coil</keyword>
<dbReference type="InterPro" id="IPR003615">
    <property type="entry name" value="HNH_nuc"/>
</dbReference>
<evidence type="ECO:0000313" key="11">
    <source>
        <dbReference type="EMBL" id="MBC3214779.1"/>
    </source>
</evidence>
<evidence type="ECO:0000256" key="3">
    <source>
        <dbReference type="ARBA" id="ARBA00022722"/>
    </source>
</evidence>
<feature type="coiled-coil region" evidence="8">
    <location>
        <begin position="303"/>
        <end position="368"/>
    </location>
</feature>
<feature type="region of interest" description="Disordered" evidence="9">
    <location>
        <begin position="1"/>
        <end position="57"/>
    </location>
</feature>
<dbReference type="AlphaFoldDB" id="A0AAW3WVL1"/>
<dbReference type="Proteomes" id="UP000659084">
    <property type="component" value="Unassembled WGS sequence"/>
</dbReference>
<dbReference type="Gene3D" id="1.10.287.620">
    <property type="entry name" value="Helix Hairpins"/>
    <property type="match status" value="1"/>
</dbReference>
<dbReference type="CDD" id="cd00085">
    <property type="entry name" value="HNHc"/>
    <property type="match status" value="1"/>
</dbReference>
<dbReference type="InterPro" id="IPR037146">
    <property type="entry name" value="Colicin/pyocin_DNase_dom_sf"/>
</dbReference>
<evidence type="ECO:0000256" key="9">
    <source>
        <dbReference type="SAM" id="MobiDB-lite"/>
    </source>
</evidence>
<feature type="region of interest" description="Disordered" evidence="9">
    <location>
        <begin position="173"/>
        <end position="193"/>
    </location>
</feature>
<feature type="domain" description="HNH nuclease" evidence="10">
    <location>
        <begin position="703"/>
        <end position="758"/>
    </location>
</feature>
<dbReference type="InterPro" id="IPR036302">
    <property type="entry name" value="Pyosin/cloacin_T_dom_sf"/>
</dbReference>
<keyword evidence="7" id="KW-0078">Bacteriocin</keyword>
<evidence type="ECO:0000256" key="4">
    <source>
        <dbReference type="ARBA" id="ARBA00022759"/>
    </source>
</evidence>
<dbReference type="GO" id="GO:0042742">
    <property type="term" value="P:defense response to bacterium"/>
    <property type="evidence" value="ECO:0007669"/>
    <property type="project" value="UniProtKB-KW"/>
</dbReference>
<keyword evidence="2" id="KW-0929">Antimicrobial</keyword>
<dbReference type="Pfam" id="PF06958">
    <property type="entry name" value="Pyocin_S"/>
    <property type="match status" value="1"/>
</dbReference>
<evidence type="ECO:0000313" key="12">
    <source>
        <dbReference type="Proteomes" id="UP000659084"/>
    </source>
</evidence>
<dbReference type="Pfam" id="PF21431">
    <property type="entry name" value="Col-Pyo_DNase"/>
    <property type="match status" value="1"/>
</dbReference>
<sequence>MSGNGGDNAHNNQFGGGGRGPTGGVNTGSGSSNGNSGDRGYGYWQLDPGKPTPTTYGPDGQVRIEINSGMNWVSDNSIHWSDGKGGSGNDNVRTNVTAKVDNGYRAAVDGYIYTVTVNGNNAITGVYLYSRPTTPSRQNWAQTESARMTQARALVQAQLNALNAKKLADEKAAAEAKRKADEEAKRKQDEWDAAHPIEAAERKINEAQQRINQAQSDKTSAEQGLSVKTAQLNALKNEIAGLKSQAATSYAKMEAITKVHGPIFTIKDWNAYDAALTYLGQYNTATSELANKEPQVGPLTNEVNALQNALNNANARLAQANKDKADAQNRLNTLKQEKQAQLDAEARRQKEANEAKVAAEAKAKAEAEAATKAAAKEAAMSKLEQPNVFGMSGFPAAMAASAAPITFAETGLGSLALDGAVATTAWASVRTAIADLIGVVIKGSGWGTVIASIAYIPSAGEGSDKVPGRDNTNMFMSAMPADAIKLPDAKTLNAAAAAKGTVDLAVRGRVFFSENTFKTYLVRTTTPTPVRVVQAVRDEVTGLYGYTIPAEGELPSRTILVSPDKTPGYKGLPPLVTPQQGKATPGNTGNQSPVVAKPIIESFPMADDLDFRDIILVFPAETGMGSLYIMLQSGRDLPGKVEGKGTSVTGTWLAGAGKDLGSAIPSQIADNLRGKEFDSFDKFREAFWMEVAKDPTLAKQFNPGSLATMRKGRAPYARKSEHAGKRVKIELHHVKPISEGGAVYNVDNINAITPKRHTEIHSKNGGK</sequence>
<protein>
    <submittedName>
        <fullName evidence="11">S-type pyocin domain-containing protein</fullName>
    </submittedName>
</protein>
<keyword evidence="3" id="KW-0540">Nuclease</keyword>
<evidence type="ECO:0000256" key="2">
    <source>
        <dbReference type="ARBA" id="ARBA00022529"/>
    </source>
</evidence>
<dbReference type="PRINTS" id="PR01300">
    <property type="entry name" value="PYOCINKILLER"/>
</dbReference>
<comment type="caution">
    <text evidence="11">The sequence shown here is derived from an EMBL/GenBank/DDBJ whole genome shotgun (WGS) entry which is preliminary data.</text>
</comment>
<dbReference type="RefSeq" id="WP_179253773.1">
    <property type="nucleotide sequence ID" value="NZ_JACBIV010000032.1"/>
</dbReference>
<evidence type="ECO:0000256" key="1">
    <source>
        <dbReference type="ARBA" id="ARBA00006811"/>
    </source>
</evidence>
<dbReference type="InterPro" id="IPR016128">
    <property type="entry name" value="Pyosin/cloacin_T_dom"/>
</dbReference>
<dbReference type="GO" id="GO:0005102">
    <property type="term" value="F:signaling receptor binding"/>
    <property type="evidence" value="ECO:0007669"/>
    <property type="project" value="InterPro"/>
</dbReference>
<organism evidence="11 12">
    <name type="scientific">Serratia fonticola</name>
    <dbReference type="NCBI Taxonomy" id="47917"/>
    <lineage>
        <taxon>Bacteria</taxon>
        <taxon>Pseudomonadati</taxon>
        <taxon>Pseudomonadota</taxon>
        <taxon>Gammaproteobacteria</taxon>
        <taxon>Enterobacterales</taxon>
        <taxon>Yersiniaceae</taxon>
        <taxon>Serratia</taxon>
    </lineage>
</organism>
<dbReference type="GO" id="GO:0004519">
    <property type="term" value="F:endonuclease activity"/>
    <property type="evidence" value="ECO:0007669"/>
    <property type="project" value="UniProtKB-KW"/>
</dbReference>
<evidence type="ECO:0000256" key="8">
    <source>
        <dbReference type="SAM" id="Coils"/>
    </source>
</evidence>
<feature type="compositionally biased region" description="Gly residues" evidence="9">
    <location>
        <begin position="14"/>
        <end position="27"/>
    </location>
</feature>
<dbReference type="GO" id="GO:0019835">
    <property type="term" value="P:cytolysis"/>
    <property type="evidence" value="ECO:0007669"/>
    <property type="project" value="InterPro"/>
</dbReference>
<keyword evidence="5" id="KW-0378">Hydrolase</keyword>
<gene>
    <name evidence="11" type="ORF">H8J20_21820</name>
</gene>
<comment type="similarity">
    <text evidence="1">Belongs to the colicin/pyosin nuclease family.</text>
</comment>
<feature type="compositionally biased region" description="Low complexity" evidence="9">
    <location>
        <begin position="28"/>
        <end position="43"/>
    </location>
</feature>
<name>A0AAW3WVL1_SERFO</name>
<keyword evidence="6" id="KW-0044">Antibiotic</keyword>
<dbReference type="GO" id="GO:0016787">
    <property type="term" value="F:hydrolase activity"/>
    <property type="evidence" value="ECO:0007669"/>
    <property type="project" value="UniProtKB-KW"/>
</dbReference>
<dbReference type="InterPro" id="IPR003060">
    <property type="entry name" value="Pyocin_killer"/>
</dbReference>
<dbReference type="Gene3D" id="3.90.540.10">
    <property type="entry name" value="Colicin/pyocin, DNase domain"/>
    <property type="match status" value="1"/>
</dbReference>
<dbReference type="InterPro" id="IPR044925">
    <property type="entry name" value="His-Me_finger_sf"/>
</dbReference>
<dbReference type="EMBL" id="JACNYO010000028">
    <property type="protein sequence ID" value="MBC3214779.1"/>
    <property type="molecule type" value="Genomic_DNA"/>
</dbReference>
<dbReference type="SUPFAM" id="SSF69369">
    <property type="entry name" value="Cloacin translocation domain"/>
    <property type="match status" value="1"/>
</dbReference>
<dbReference type="SUPFAM" id="SSF54060">
    <property type="entry name" value="His-Me finger endonucleases"/>
    <property type="match status" value="1"/>
</dbReference>
<evidence type="ECO:0000256" key="7">
    <source>
        <dbReference type="ARBA" id="ARBA00023048"/>
    </source>
</evidence>
<reference evidence="11" key="1">
    <citation type="submission" date="2020-08" db="EMBL/GenBank/DDBJ databases">
        <title>Food and environmental bacterial isolates.</title>
        <authorList>
            <person name="Richter L."/>
            <person name="Du Plessis E.M."/>
            <person name="Duvenage S."/>
            <person name="Allam M."/>
            <person name="Korsten L."/>
        </authorList>
    </citation>
    <scope>NUCLEOTIDE SEQUENCE</scope>
    <source>
        <strain evidence="11">UPMP2127</strain>
    </source>
</reference>
<evidence type="ECO:0000256" key="6">
    <source>
        <dbReference type="ARBA" id="ARBA00023022"/>
    </source>
</evidence>
<keyword evidence="4" id="KW-0255">Endonuclease</keyword>
<dbReference type="SMART" id="SM00507">
    <property type="entry name" value="HNHc"/>
    <property type="match status" value="1"/>
</dbReference>
<evidence type="ECO:0000259" key="10">
    <source>
        <dbReference type="SMART" id="SM00507"/>
    </source>
</evidence>